<dbReference type="Proteomes" id="UP000268093">
    <property type="component" value="Unassembled WGS sequence"/>
</dbReference>
<dbReference type="Pfam" id="PF06888">
    <property type="entry name" value="Put_Phosphatase"/>
    <property type="match status" value="1"/>
</dbReference>
<dbReference type="InterPro" id="IPR036412">
    <property type="entry name" value="HAD-like_sf"/>
</dbReference>
<name>A0A433D6D0_9FUNG</name>
<dbReference type="PANTHER" id="PTHR20889">
    <property type="entry name" value="PHOSPHATASE, ORPHAN 1, 2"/>
    <property type="match status" value="1"/>
</dbReference>
<reference evidence="1 2" key="1">
    <citation type="journal article" date="2018" name="New Phytol.">
        <title>Phylogenomics of Endogonaceae and evolution of mycorrhizas within Mucoromycota.</title>
        <authorList>
            <person name="Chang Y."/>
            <person name="Desiro A."/>
            <person name="Na H."/>
            <person name="Sandor L."/>
            <person name="Lipzen A."/>
            <person name="Clum A."/>
            <person name="Barry K."/>
            <person name="Grigoriev I.V."/>
            <person name="Martin F.M."/>
            <person name="Stajich J.E."/>
            <person name="Smith M.E."/>
            <person name="Bonito G."/>
            <person name="Spatafora J.W."/>
        </authorList>
    </citation>
    <scope>NUCLEOTIDE SEQUENCE [LARGE SCALE GENOMIC DNA]</scope>
    <source>
        <strain evidence="1 2">GMNB39</strain>
    </source>
</reference>
<evidence type="ECO:0000313" key="1">
    <source>
        <dbReference type="EMBL" id="RUP46390.1"/>
    </source>
</evidence>
<organism evidence="1 2">
    <name type="scientific">Jimgerdemannia flammicorona</name>
    <dbReference type="NCBI Taxonomy" id="994334"/>
    <lineage>
        <taxon>Eukaryota</taxon>
        <taxon>Fungi</taxon>
        <taxon>Fungi incertae sedis</taxon>
        <taxon>Mucoromycota</taxon>
        <taxon>Mucoromycotina</taxon>
        <taxon>Endogonomycetes</taxon>
        <taxon>Endogonales</taxon>
        <taxon>Endogonaceae</taxon>
        <taxon>Jimgerdemannia</taxon>
    </lineage>
</organism>
<dbReference type="GO" id="GO:0016791">
    <property type="term" value="F:phosphatase activity"/>
    <property type="evidence" value="ECO:0007669"/>
    <property type="project" value="InterPro"/>
</dbReference>
<dbReference type="OrthoDB" id="10267182at2759"/>
<dbReference type="InterPro" id="IPR016965">
    <property type="entry name" value="Pase_PHOSPHO-typ"/>
</dbReference>
<dbReference type="EMBL" id="RBNI01005939">
    <property type="protein sequence ID" value="RUP46390.1"/>
    <property type="molecule type" value="Genomic_DNA"/>
</dbReference>
<keyword evidence="2" id="KW-1185">Reference proteome</keyword>
<comment type="caution">
    <text evidence="1">The sequence shown here is derived from an EMBL/GenBank/DDBJ whole genome shotgun (WGS) entry which is preliminary data.</text>
</comment>
<accession>A0A433D6D0</accession>
<proteinExistence type="predicted"/>
<protein>
    <submittedName>
        <fullName evidence="1">Uncharacterized protein</fullName>
    </submittedName>
</protein>
<dbReference type="PANTHER" id="PTHR20889:SF12">
    <property type="entry name" value="LP01149P"/>
    <property type="match status" value="1"/>
</dbReference>
<evidence type="ECO:0000313" key="2">
    <source>
        <dbReference type="Proteomes" id="UP000268093"/>
    </source>
</evidence>
<dbReference type="SUPFAM" id="SSF56784">
    <property type="entry name" value="HAD-like"/>
    <property type="match status" value="1"/>
</dbReference>
<gene>
    <name evidence="1" type="ORF">BC936DRAFT_147015</name>
</gene>
<dbReference type="AlphaFoldDB" id="A0A433D6D0"/>
<dbReference type="InterPro" id="IPR023214">
    <property type="entry name" value="HAD_sf"/>
</dbReference>
<sequence>MCNHPRRLVVFDFDWSLIDNDSDNWIIAKLPEAQYARYRTLLAEKMQWTDLMNQMVGELHEQGFTQTQIEETLSKIPFHPSMLEAIKLMKDSNMELIILSDSNTVYIEIILKVHLRDGTLHRSKKEDPPSILNSLRPFPPHVGLRCVGPLHSRDHEPGPLR</sequence>
<dbReference type="Gene3D" id="3.40.50.1000">
    <property type="entry name" value="HAD superfamily/HAD-like"/>
    <property type="match status" value="1"/>
</dbReference>